<organism evidence="1 2">
    <name type="scientific">Paenibacillus farraposensis</name>
    <dbReference type="NCBI Taxonomy" id="2807095"/>
    <lineage>
        <taxon>Bacteria</taxon>
        <taxon>Bacillati</taxon>
        <taxon>Bacillota</taxon>
        <taxon>Bacilli</taxon>
        <taxon>Bacillales</taxon>
        <taxon>Paenibacillaceae</taxon>
        <taxon>Paenibacillus</taxon>
    </lineage>
</organism>
<sequence length="42" mass="4759">MSMSVGPAEHSLADEIWPLVTGQLRKDGRMEMSYLLQLLLLK</sequence>
<dbReference type="RefSeq" id="WP_267497750.1">
    <property type="nucleotide sequence ID" value="NZ_JAFFQR010000105.1"/>
</dbReference>
<evidence type="ECO:0000313" key="2">
    <source>
        <dbReference type="Proteomes" id="UP001597340"/>
    </source>
</evidence>
<dbReference type="Proteomes" id="UP001597340">
    <property type="component" value="Unassembled WGS sequence"/>
</dbReference>
<proteinExistence type="predicted"/>
<name>A0ABW4DIB7_9BACL</name>
<comment type="caution">
    <text evidence="1">The sequence shown here is derived from an EMBL/GenBank/DDBJ whole genome shotgun (WGS) entry which is preliminary data.</text>
</comment>
<keyword evidence="2" id="KW-1185">Reference proteome</keyword>
<reference evidence="2" key="1">
    <citation type="journal article" date="2019" name="Int. J. Syst. Evol. Microbiol.">
        <title>The Global Catalogue of Microorganisms (GCM) 10K type strain sequencing project: providing services to taxonomists for standard genome sequencing and annotation.</title>
        <authorList>
            <consortium name="The Broad Institute Genomics Platform"/>
            <consortium name="The Broad Institute Genome Sequencing Center for Infectious Disease"/>
            <person name="Wu L."/>
            <person name="Ma J."/>
        </authorList>
    </citation>
    <scope>NUCLEOTIDE SEQUENCE [LARGE SCALE GENOMIC DNA]</scope>
    <source>
        <strain evidence="2">CCM 9147</strain>
    </source>
</reference>
<gene>
    <name evidence="1" type="ORF">ACFQ5D_16690</name>
</gene>
<evidence type="ECO:0000313" key="1">
    <source>
        <dbReference type="EMBL" id="MFD1462990.1"/>
    </source>
</evidence>
<accession>A0ABW4DIB7</accession>
<dbReference type="EMBL" id="JBHTNZ010000025">
    <property type="protein sequence ID" value="MFD1462990.1"/>
    <property type="molecule type" value="Genomic_DNA"/>
</dbReference>
<protein>
    <submittedName>
        <fullName evidence="1">Uncharacterized protein</fullName>
    </submittedName>
</protein>